<dbReference type="Gene3D" id="1.10.260.40">
    <property type="entry name" value="lambda repressor-like DNA-binding domains"/>
    <property type="match status" value="1"/>
</dbReference>
<dbReference type="GO" id="GO:0005829">
    <property type="term" value="C:cytosol"/>
    <property type="evidence" value="ECO:0007669"/>
    <property type="project" value="TreeGrafter"/>
</dbReference>
<dbReference type="CDD" id="cd02209">
    <property type="entry name" value="cupin_XRE_C"/>
    <property type="match status" value="1"/>
</dbReference>
<organism evidence="3 4">
    <name type="scientific">Actinokineospora spheciospongiae</name>
    <dbReference type="NCBI Taxonomy" id="909613"/>
    <lineage>
        <taxon>Bacteria</taxon>
        <taxon>Bacillati</taxon>
        <taxon>Actinomycetota</taxon>
        <taxon>Actinomycetes</taxon>
        <taxon>Pseudonocardiales</taxon>
        <taxon>Pseudonocardiaceae</taxon>
        <taxon>Actinokineospora</taxon>
    </lineage>
</organism>
<dbReference type="InterPro" id="IPR050807">
    <property type="entry name" value="TransReg_Diox_bact_type"/>
</dbReference>
<feature type="domain" description="HTH cro/C1-type" evidence="2">
    <location>
        <begin position="17"/>
        <end position="71"/>
    </location>
</feature>
<dbReference type="PROSITE" id="PS50943">
    <property type="entry name" value="HTH_CROC1"/>
    <property type="match status" value="1"/>
</dbReference>
<dbReference type="SUPFAM" id="SSF51182">
    <property type="entry name" value="RmlC-like cupins"/>
    <property type="match status" value="1"/>
</dbReference>
<evidence type="ECO:0000313" key="3">
    <source>
        <dbReference type="EMBL" id="EWC60456.1"/>
    </source>
</evidence>
<dbReference type="InterPro" id="IPR001387">
    <property type="entry name" value="Cro/C1-type_HTH"/>
</dbReference>
<dbReference type="eggNOG" id="COG1396">
    <property type="taxonomic scope" value="Bacteria"/>
</dbReference>
<keyword evidence="1" id="KW-0238">DNA-binding</keyword>
<dbReference type="GO" id="GO:0003677">
    <property type="term" value="F:DNA binding"/>
    <property type="evidence" value="ECO:0007669"/>
    <property type="project" value="UniProtKB-KW"/>
</dbReference>
<dbReference type="InterPro" id="IPR011051">
    <property type="entry name" value="RmlC_Cupin_sf"/>
</dbReference>
<dbReference type="InterPro" id="IPR013096">
    <property type="entry name" value="Cupin_2"/>
</dbReference>
<sequence>MVAMDVEQVLAGIGSRLKAVRVERGTTLTTLAAETGISVSTLSRLESGKRKATLELLLPIARAHGSDLDELVGLTGTPDPRVHAEPREIEGRTFWPLTAAPGQPRAYKALFPPSTDEPDPRTHEGHEWMYVLSGRLRLLLGPHDVMLAPGEAVEFDTRVPHWIGNPGPHPAEALILFGRQGERVHLRTKSSVD</sequence>
<dbReference type="Gene3D" id="2.60.120.10">
    <property type="entry name" value="Jelly Rolls"/>
    <property type="match status" value="1"/>
</dbReference>
<evidence type="ECO:0000256" key="1">
    <source>
        <dbReference type="ARBA" id="ARBA00023125"/>
    </source>
</evidence>
<dbReference type="GO" id="GO:0003700">
    <property type="term" value="F:DNA-binding transcription factor activity"/>
    <property type="evidence" value="ECO:0007669"/>
    <property type="project" value="TreeGrafter"/>
</dbReference>
<dbReference type="InterPro" id="IPR014710">
    <property type="entry name" value="RmlC-like_jellyroll"/>
</dbReference>
<dbReference type="STRING" id="909613.UO65_4269"/>
<comment type="caution">
    <text evidence="3">The sequence shown here is derived from an EMBL/GenBank/DDBJ whole genome shotgun (WGS) entry which is preliminary data.</text>
</comment>
<dbReference type="AlphaFoldDB" id="W7IVK5"/>
<dbReference type="PATRIC" id="fig|909613.9.peg.4273"/>
<evidence type="ECO:0000313" key="4">
    <source>
        <dbReference type="Proteomes" id="UP000019277"/>
    </source>
</evidence>
<evidence type="ECO:0000259" key="2">
    <source>
        <dbReference type="PROSITE" id="PS50943"/>
    </source>
</evidence>
<dbReference type="Pfam" id="PF07883">
    <property type="entry name" value="Cupin_2"/>
    <property type="match status" value="1"/>
</dbReference>
<reference evidence="3 4" key="1">
    <citation type="journal article" date="2014" name="Genome Announc.">
        <title>Draft Genome Sequence of the Antitrypanosomally Active Sponge-Associated Bacterium Actinokineospora sp. Strain EG49.</title>
        <authorList>
            <person name="Harjes J."/>
            <person name="Ryu T."/>
            <person name="Abdelmohsen U.R."/>
            <person name="Moitinho-Silva L."/>
            <person name="Horn H."/>
            <person name="Ravasi T."/>
            <person name="Hentschel U."/>
        </authorList>
    </citation>
    <scope>NUCLEOTIDE SEQUENCE [LARGE SCALE GENOMIC DNA]</scope>
    <source>
        <strain evidence="3 4">EG49</strain>
    </source>
</reference>
<dbReference type="CDD" id="cd00093">
    <property type="entry name" value="HTH_XRE"/>
    <property type="match status" value="1"/>
</dbReference>
<dbReference type="EMBL" id="AYXG01000159">
    <property type="protein sequence ID" value="EWC60456.1"/>
    <property type="molecule type" value="Genomic_DNA"/>
</dbReference>
<dbReference type="InterPro" id="IPR010982">
    <property type="entry name" value="Lambda_DNA-bd_dom_sf"/>
</dbReference>
<keyword evidence="4" id="KW-1185">Reference proteome</keyword>
<dbReference type="SUPFAM" id="SSF47413">
    <property type="entry name" value="lambda repressor-like DNA-binding domains"/>
    <property type="match status" value="1"/>
</dbReference>
<proteinExistence type="predicted"/>
<gene>
    <name evidence="3" type="ORF">UO65_4269</name>
</gene>
<dbReference type="PANTHER" id="PTHR46797">
    <property type="entry name" value="HTH-TYPE TRANSCRIPTIONAL REGULATOR"/>
    <property type="match status" value="1"/>
</dbReference>
<accession>W7IVK5</accession>
<name>W7IVK5_9PSEU</name>
<dbReference type="Proteomes" id="UP000019277">
    <property type="component" value="Unassembled WGS sequence"/>
</dbReference>
<protein>
    <submittedName>
        <fullName evidence="3">Cys-tRNA(Pro) deacylase YbaK</fullName>
    </submittedName>
</protein>
<dbReference type="PANTHER" id="PTHR46797:SF1">
    <property type="entry name" value="METHYLPHOSPHONATE SYNTHASE"/>
    <property type="match status" value="1"/>
</dbReference>
<dbReference type="SMART" id="SM00530">
    <property type="entry name" value="HTH_XRE"/>
    <property type="match status" value="1"/>
</dbReference>
<dbReference type="Pfam" id="PF01381">
    <property type="entry name" value="HTH_3"/>
    <property type="match status" value="1"/>
</dbReference>